<accession>A0A7G7BTZ5</accession>
<dbReference type="KEGG" id="sfiy:F0344_33185"/>
<feature type="compositionally biased region" description="Basic and acidic residues" evidence="1">
    <location>
        <begin position="230"/>
        <end position="245"/>
    </location>
</feature>
<feature type="compositionally biased region" description="Low complexity" evidence="1">
    <location>
        <begin position="55"/>
        <end position="72"/>
    </location>
</feature>
<evidence type="ECO:0000256" key="1">
    <source>
        <dbReference type="SAM" id="MobiDB-lite"/>
    </source>
</evidence>
<dbReference type="Proteomes" id="UP000515307">
    <property type="component" value="Chromosome"/>
</dbReference>
<name>A0A7G7BTZ5_9ACTN</name>
<feature type="compositionally biased region" description="Pro residues" evidence="1">
    <location>
        <begin position="268"/>
        <end position="308"/>
    </location>
</feature>
<reference evidence="4" key="1">
    <citation type="submission" date="2019-10" db="EMBL/GenBank/DDBJ databases">
        <title>Antimicrobial potential of Antarctic Bacteria.</title>
        <authorList>
            <person name="Benaud N."/>
            <person name="Edwards R.J."/>
            <person name="Ferrari B.C."/>
        </authorList>
    </citation>
    <scope>NUCLEOTIDE SEQUENCE [LARGE SCALE GENOMIC DNA]</scope>
    <source>
        <strain evidence="4">NBSH44</strain>
    </source>
</reference>
<feature type="compositionally biased region" description="Polar residues" evidence="1">
    <location>
        <begin position="37"/>
        <end position="50"/>
    </location>
</feature>
<feature type="region of interest" description="Disordered" evidence="1">
    <location>
        <begin position="37"/>
        <end position="87"/>
    </location>
</feature>
<proteinExistence type="predicted"/>
<feature type="domain" description="DUF6777" evidence="2">
    <location>
        <begin position="74"/>
        <end position="234"/>
    </location>
</feature>
<keyword evidence="4" id="KW-1185">Reference proteome</keyword>
<evidence type="ECO:0000313" key="4">
    <source>
        <dbReference type="Proteomes" id="UP000515307"/>
    </source>
</evidence>
<gene>
    <name evidence="3" type="ORF">F0344_33185</name>
</gene>
<evidence type="ECO:0000313" key="3">
    <source>
        <dbReference type="EMBL" id="QNE78810.1"/>
    </source>
</evidence>
<feature type="compositionally biased region" description="Low complexity" evidence="1">
    <location>
        <begin position="309"/>
        <end position="336"/>
    </location>
</feature>
<organism evidence="3 4">
    <name type="scientific">Streptomyces finlayi</name>
    <dbReference type="NCBI Taxonomy" id="67296"/>
    <lineage>
        <taxon>Bacteria</taxon>
        <taxon>Bacillati</taxon>
        <taxon>Actinomycetota</taxon>
        <taxon>Actinomycetes</taxon>
        <taxon>Kitasatosporales</taxon>
        <taxon>Streptomycetaceae</taxon>
        <taxon>Streptomyces</taxon>
    </lineage>
</organism>
<dbReference type="AlphaFoldDB" id="A0A7G7BTZ5"/>
<dbReference type="EMBL" id="CP045702">
    <property type="protein sequence ID" value="QNE78810.1"/>
    <property type="molecule type" value="Genomic_DNA"/>
</dbReference>
<feature type="compositionally biased region" description="Low complexity" evidence="1">
    <location>
        <begin position="250"/>
        <end position="267"/>
    </location>
</feature>
<protein>
    <recommendedName>
        <fullName evidence="2">DUF6777 domain-containing protein</fullName>
    </recommendedName>
</protein>
<sequence>MAVIALALVAAVVITVVLTRPDQSTKAGGEVFLQAAGSTGQDPFTESTAEQEPKASPTPTAVPSSTATANATRVVKGSTPGLYGGTRKAASCDVEKQISALSGAPDKNRVFASVLDIKPSGVPGYLRALTPVRLRADTRVTNHGYQDGSATTYQAVLQAGTAVLVDDRGVPRVRCACGNPLLPPVAQQSTPQLKGAAWPGYRSSDVVVVTPSATVVKVFVVFDPESGDWFARKPGDTGKADKKTDPPPGTTTSPSPSDPGSPSDAPSDTPPTDAPSPEAPPSDEPPPAPSTEPPPTDAPPSDPPPASEEPPASSAPAPDGSPASPAAGDGHAATAW</sequence>
<evidence type="ECO:0000259" key="2">
    <source>
        <dbReference type="Pfam" id="PF20568"/>
    </source>
</evidence>
<feature type="region of interest" description="Disordered" evidence="1">
    <location>
        <begin position="227"/>
        <end position="336"/>
    </location>
</feature>
<dbReference type="InterPro" id="IPR046704">
    <property type="entry name" value="DUF6777"/>
</dbReference>
<dbReference type="Pfam" id="PF20568">
    <property type="entry name" value="DUF6777"/>
    <property type="match status" value="1"/>
</dbReference>